<evidence type="ECO:0000256" key="4">
    <source>
        <dbReference type="ARBA" id="ARBA00038440"/>
    </source>
</evidence>
<dbReference type="PANTHER" id="PTHR43369">
    <property type="entry name" value="PHOSPHORIBOSYLGLYCINAMIDE FORMYLTRANSFERASE"/>
    <property type="match status" value="1"/>
</dbReference>
<feature type="domain" description="Formyl transferase N-terminal" evidence="7">
    <location>
        <begin position="5"/>
        <end position="179"/>
    </location>
</feature>
<name>A0ABU5CYR8_9BACI</name>
<evidence type="ECO:0000256" key="2">
    <source>
        <dbReference type="ARBA" id="ARBA00022679"/>
    </source>
</evidence>
<evidence type="ECO:0000256" key="6">
    <source>
        <dbReference type="HAMAP-Rule" id="MF_01930"/>
    </source>
</evidence>
<dbReference type="NCBIfam" id="TIGR00639">
    <property type="entry name" value="PurN"/>
    <property type="match status" value="1"/>
</dbReference>
<evidence type="ECO:0000313" key="9">
    <source>
        <dbReference type="Proteomes" id="UP001275315"/>
    </source>
</evidence>
<dbReference type="GO" id="GO:0004644">
    <property type="term" value="F:phosphoribosylglycinamide formyltransferase activity"/>
    <property type="evidence" value="ECO:0007669"/>
    <property type="project" value="UniProtKB-EC"/>
</dbReference>
<dbReference type="Pfam" id="PF00551">
    <property type="entry name" value="Formyl_trans_N"/>
    <property type="match status" value="1"/>
</dbReference>
<dbReference type="InterPro" id="IPR002376">
    <property type="entry name" value="Formyl_transf_N"/>
</dbReference>
<feature type="binding site" evidence="6">
    <location>
        <position position="62"/>
    </location>
    <ligand>
        <name>(6R)-10-formyltetrahydrofolate</name>
        <dbReference type="ChEBI" id="CHEBI:195366"/>
    </ligand>
</feature>
<evidence type="ECO:0000256" key="5">
    <source>
        <dbReference type="ARBA" id="ARBA00047664"/>
    </source>
</evidence>
<dbReference type="HAMAP" id="MF_01930">
    <property type="entry name" value="PurN"/>
    <property type="match status" value="1"/>
</dbReference>
<dbReference type="PROSITE" id="PS00373">
    <property type="entry name" value="GART"/>
    <property type="match status" value="1"/>
</dbReference>
<dbReference type="InterPro" id="IPR001555">
    <property type="entry name" value="GART_AS"/>
</dbReference>
<feature type="binding site" evidence="6">
    <location>
        <begin position="14"/>
        <end position="16"/>
    </location>
    <ligand>
        <name>N(1)-(5-phospho-beta-D-ribosyl)glycinamide</name>
        <dbReference type="ChEBI" id="CHEBI:143788"/>
    </ligand>
</feature>
<dbReference type="RefSeq" id="WP_320381565.1">
    <property type="nucleotide sequence ID" value="NZ_JAWDIQ010000003.1"/>
</dbReference>
<comment type="caution">
    <text evidence="6">Lacks conserved residue(s) required for the propagation of feature annotation.</text>
</comment>
<dbReference type="SUPFAM" id="SSF53328">
    <property type="entry name" value="Formyltransferase"/>
    <property type="match status" value="1"/>
</dbReference>
<proteinExistence type="inferred from homology"/>
<dbReference type="Proteomes" id="UP001275315">
    <property type="component" value="Unassembled WGS sequence"/>
</dbReference>
<evidence type="ECO:0000259" key="7">
    <source>
        <dbReference type="Pfam" id="PF00551"/>
    </source>
</evidence>
<dbReference type="CDD" id="cd08645">
    <property type="entry name" value="FMT_core_GART"/>
    <property type="match status" value="1"/>
</dbReference>
<keyword evidence="2 6" id="KW-0808">Transferase</keyword>
<dbReference type="EC" id="2.1.2.2" evidence="6"/>
<keyword evidence="9" id="KW-1185">Reference proteome</keyword>
<organism evidence="8 9">
    <name type="scientific">Paracerasibacillus soli</name>
    <dbReference type="NCBI Taxonomy" id="480284"/>
    <lineage>
        <taxon>Bacteria</taxon>
        <taxon>Bacillati</taxon>
        <taxon>Bacillota</taxon>
        <taxon>Bacilli</taxon>
        <taxon>Bacillales</taxon>
        <taxon>Bacillaceae</taxon>
        <taxon>Paracerasibacillus</taxon>
    </lineage>
</organism>
<feature type="site" description="Raises pKa of active site His" evidence="6">
    <location>
        <position position="142"/>
    </location>
</feature>
<sequence length="190" mass="21308">MAKPNISIFASGRGSNFKAIIADQSLTCQLLVSDNPTAPVIEIAKKHHIPTFTFEPKQYADKASYEQAILAALKKYEIEWIFLAGYMRMIGPNLLNEYTGKIVNIHPSLSPAFPGKDAITRAYKARSEQTGVTIHYVDEGMDTGPIICQQPVPIHEQDTLETLQTRIQKTEHQLYPKVIKELINVKTLVE</sequence>
<evidence type="ECO:0000256" key="1">
    <source>
        <dbReference type="ARBA" id="ARBA00005054"/>
    </source>
</evidence>
<comment type="catalytic activity">
    <reaction evidence="5 6">
        <text>N(1)-(5-phospho-beta-D-ribosyl)glycinamide + (6R)-10-formyltetrahydrofolate = N(2)-formyl-N(1)-(5-phospho-beta-D-ribosyl)glycinamide + (6S)-5,6,7,8-tetrahydrofolate + H(+)</text>
        <dbReference type="Rhea" id="RHEA:15053"/>
        <dbReference type="ChEBI" id="CHEBI:15378"/>
        <dbReference type="ChEBI" id="CHEBI:57453"/>
        <dbReference type="ChEBI" id="CHEBI:143788"/>
        <dbReference type="ChEBI" id="CHEBI:147286"/>
        <dbReference type="ChEBI" id="CHEBI:195366"/>
        <dbReference type="EC" id="2.1.2.2"/>
    </reaction>
</comment>
<accession>A0ABU5CYR8</accession>
<protein>
    <recommendedName>
        <fullName evidence="6">Phosphoribosylglycinamide formyltransferase</fullName>
        <ecNumber evidence="6">2.1.2.2</ecNumber>
    </recommendedName>
    <alternativeName>
        <fullName evidence="6">5'-phosphoribosylglycinamide transformylase</fullName>
    </alternativeName>
    <alternativeName>
        <fullName evidence="6">GAR transformylase</fullName>
        <shortName evidence="6">GART</shortName>
    </alternativeName>
</protein>
<comment type="caution">
    <text evidence="8">The sequence shown here is derived from an EMBL/GenBank/DDBJ whole genome shotgun (WGS) entry which is preliminary data.</text>
</comment>
<feature type="active site" description="Proton donor" evidence="6">
    <location>
        <position position="106"/>
    </location>
</feature>
<comment type="pathway">
    <text evidence="1 6">Purine metabolism; IMP biosynthesis via de novo pathway; N(2)-formyl-N(1)-(5-phospho-D-ribosyl)glycinamide from N(1)-(5-phospho-D-ribosyl)glycinamide (10-formyl THF route): step 1/1.</text>
</comment>
<dbReference type="InterPro" id="IPR004607">
    <property type="entry name" value="GART"/>
</dbReference>
<keyword evidence="3 6" id="KW-0658">Purine biosynthesis</keyword>
<reference evidence="8 9" key="1">
    <citation type="submission" date="2023-10" db="EMBL/GenBank/DDBJ databases">
        <title>Virgibacillus soli CC-YMP-6 genome.</title>
        <authorList>
            <person name="Miliotis G."/>
            <person name="Sengupta P."/>
            <person name="Hameed A."/>
            <person name="Chuvochina M."/>
            <person name="Mcdonagh F."/>
            <person name="Simpson A.C."/>
            <person name="Singh N.K."/>
            <person name="Rekha P.D."/>
            <person name="Raman K."/>
            <person name="Hugenholtz P."/>
            <person name="Venkateswaran K."/>
        </authorList>
    </citation>
    <scope>NUCLEOTIDE SEQUENCE [LARGE SCALE GENOMIC DNA]</scope>
    <source>
        <strain evidence="8 9">CC-YMP-6</strain>
    </source>
</reference>
<dbReference type="InterPro" id="IPR036477">
    <property type="entry name" value="Formyl_transf_N_sf"/>
</dbReference>
<dbReference type="PANTHER" id="PTHR43369:SF2">
    <property type="entry name" value="PHOSPHORIBOSYLGLYCINAMIDE FORMYLTRANSFERASE"/>
    <property type="match status" value="1"/>
</dbReference>
<comment type="function">
    <text evidence="6">Catalyzes the transfer of a formyl group from 10-formyltetrahydrofolate to 5-phospho-ribosyl-glycinamide (GAR), producing 5-phospho-ribosyl-N-formylglycinamide (FGAR) and tetrahydrofolate.</text>
</comment>
<gene>
    <name evidence="6 8" type="primary">purN</name>
    <name evidence="8" type="ORF">RWD45_20990</name>
</gene>
<dbReference type="EMBL" id="JAWDIQ010000003">
    <property type="protein sequence ID" value="MDY0410558.1"/>
    <property type="molecule type" value="Genomic_DNA"/>
</dbReference>
<feature type="binding site" evidence="6">
    <location>
        <position position="104"/>
    </location>
    <ligand>
        <name>(6R)-10-formyltetrahydrofolate</name>
        <dbReference type="ChEBI" id="CHEBI:195366"/>
    </ligand>
</feature>
<evidence type="ECO:0000256" key="3">
    <source>
        <dbReference type="ARBA" id="ARBA00022755"/>
    </source>
</evidence>
<dbReference type="Gene3D" id="3.40.50.170">
    <property type="entry name" value="Formyl transferase, N-terminal domain"/>
    <property type="match status" value="1"/>
</dbReference>
<evidence type="ECO:0000313" key="8">
    <source>
        <dbReference type="EMBL" id="MDY0410558.1"/>
    </source>
</evidence>
<comment type="similarity">
    <text evidence="4 6">Belongs to the GART family.</text>
</comment>